<organism evidence="1 2">
    <name type="scientific">Rickettsia bellii str. RML Mogi</name>
    <dbReference type="NCBI Taxonomy" id="1359194"/>
    <lineage>
        <taxon>Bacteria</taxon>
        <taxon>Pseudomonadati</taxon>
        <taxon>Pseudomonadota</taxon>
        <taxon>Alphaproteobacteria</taxon>
        <taxon>Rickettsiales</taxon>
        <taxon>Rickettsiaceae</taxon>
        <taxon>Rickettsieae</taxon>
        <taxon>Rickettsia</taxon>
        <taxon>belli group</taxon>
    </lineage>
</organism>
<accession>A0A0F3QIC4</accession>
<evidence type="ECO:0000313" key="2">
    <source>
        <dbReference type="Proteomes" id="UP000033689"/>
    </source>
</evidence>
<reference evidence="1 2" key="1">
    <citation type="submission" date="2015-02" db="EMBL/GenBank/DDBJ databases">
        <title>Genome Sequencing of Rickettsiales.</title>
        <authorList>
            <person name="Daugherty S.C."/>
            <person name="Su Q."/>
            <person name="Abolude K."/>
            <person name="Beier-Sexton M."/>
            <person name="Carlyon J.A."/>
            <person name="Carter R."/>
            <person name="Day N.P."/>
            <person name="Dumler S.J."/>
            <person name="Dyachenko V."/>
            <person name="Godinez A."/>
            <person name="Kurtti T.J."/>
            <person name="Lichay M."/>
            <person name="Mullins K.E."/>
            <person name="Ott S."/>
            <person name="Pappas-Brown V."/>
            <person name="Paris D.H."/>
            <person name="Patel P."/>
            <person name="Richards A.L."/>
            <person name="Sadzewicz L."/>
            <person name="Sears K."/>
            <person name="Seidman D."/>
            <person name="Sengamalay N."/>
            <person name="Stenos J."/>
            <person name="Tallon L.J."/>
            <person name="Vincent G."/>
            <person name="Fraser C.M."/>
            <person name="Munderloh U."/>
            <person name="Dunning-Hotopp J.C."/>
        </authorList>
    </citation>
    <scope>NUCLEOTIDE SEQUENCE [LARGE SCALE GENOMIC DNA]</scope>
    <source>
        <strain evidence="1 2">RML Mogi</strain>
    </source>
</reference>
<proteinExistence type="predicted"/>
<dbReference type="EMBL" id="LAOJ01000001">
    <property type="protein sequence ID" value="KJV92022.1"/>
    <property type="molecule type" value="Genomic_DNA"/>
</dbReference>
<name>A0A0F3QIC4_RICBE</name>
<dbReference type="AlphaFoldDB" id="A0A0F3QIC4"/>
<sequence length="303" mass="35278">MILRLYCCLIFIIIVFDINTAYASAWLLEQGRYRYIIGGNKTNRISKNEKKQREEIVLHVNNRIIYLRQYLEEVKNQPNLQAKILRQIKKLEQKIVELLSYQDVQLANSCIEYGITDNQNIGMSFLYKKDKFINKKNASLETAIYYKFKLFGDHDFVTSAQPKILMVSNKKQKESFLGEISLLTGMSKNIYSVTIFSQNTISFGYSINNTGYKKMYYNFSICEGIKFSNGIMLTSFTKYHTRKNYGSIYDNSVYEQLGVAKIINFGKESKSSLTTQIGYFWDRSLSNKKYKISGLSFSVWLDV</sequence>
<evidence type="ECO:0000313" key="1">
    <source>
        <dbReference type="EMBL" id="KJV92022.1"/>
    </source>
</evidence>
<protein>
    <submittedName>
        <fullName evidence="1">Uncharacterized protein</fullName>
    </submittedName>
</protein>
<comment type="caution">
    <text evidence="1">The sequence shown here is derived from an EMBL/GenBank/DDBJ whole genome shotgun (WGS) entry which is preliminary data.</text>
</comment>
<gene>
    <name evidence="1" type="ORF">RBEMOGI_0640</name>
</gene>
<dbReference type="Proteomes" id="UP000033689">
    <property type="component" value="Unassembled WGS sequence"/>
</dbReference>
<dbReference type="PATRIC" id="fig|1359194.3.peg.652"/>